<organism evidence="1 2">
    <name type="scientific">Mycolicibacterium fortuitum</name>
    <name type="common">Mycobacterium fortuitum</name>
    <dbReference type="NCBI Taxonomy" id="1766"/>
    <lineage>
        <taxon>Bacteria</taxon>
        <taxon>Bacillati</taxon>
        <taxon>Actinomycetota</taxon>
        <taxon>Actinomycetes</taxon>
        <taxon>Mycobacteriales</taxon>
        <taxon>Mycobacteriaceae</taxon>
        <taxon>Mycolicibacterium</taxon>
    </lineage>
</organism>
<name>A0A0N7H9S4_MYCFO</name>
<dbReference type="EMBL" id="CP011269">
    <property type="protein sequence ID" value="ALI29831.1"/>
    <property type="molecule type" value="Genomic_DNA"/>
</dbReference>
<dbReference type="STRING" id="1766.XA26_60500"/>
<proteinExistence type="predicted"/>
<accession>A0A0N7H9S4</accession>
<dbReference type="Proteomes" id="UP000057134">
    <property type="component" value="Chromosome"/>
</dbReference>
<evidence type="ECO:0000313" key="1">
    <source>
        <dbReference type="EMBL" id="ALI29831.1"/>
    </source>
</evidence>
<reference evidence="1 2" key="1">
    <citation type="journal article" date="2015" name="MBio">
        <title>Enzymatic Degradation of Phenazines Can Generate Energy and Protect Sensitive Organisms from Toxicity.</title>
        <authorList>
            <person name="Costa K.C."/>
            <person name="Bergkessel M."/>
            <person name="Saunders S."/>
            <person name="Korlach J."/>
            <person name="Newman D.K."/>
        </authorList>
    </citation>
    <scope>NUCLEOTIDE SEQUENCE [LARGE SCALE GENOMIC DNA]</scope>
    <source>
        <strain evidence="1 2">CT6</strain>
    </source>
</reference>
<gene>
    <name evidence="1" type="ORF">XA26_60500</name>
</gene>
<evidence type="ECO:0000313" key="2">
    <source>
        <dbReference type="Proteomes" id="UP000057134"/>
    </source>
</evidence>
<protein>
    <submittedName>
        <fullName evidence="1">Uncharacterized protein</fullName>
    </submittedName>
</protein>
<sequence>MVIEAYEQPIEGYAVDVNIPDESSLSGFRYDNVDPVARSIRCGAKRSDLIVK</sequence>
<dbReference type="KEGG" id="mft:XA26_60500"/>
<dbReference type="AlphaFoldDB" id="A0A0N7H9S4"/>
<dbReference type="PATRIC" id="fig|1766.6.peg.6014"/>
<keyword evidence="2" id="KW-1185">Reference proteome</keyword>